<sequence length="1056" mass="117220">MISSRRAVPLFGFAFIVCILLAIRSLSTQWEQATQAVGLGELATTPSPSPSVRFNITRVQEESVIRTPYAPKPQFIPGIPKPSGATYTKTLVVPQTDGEDTSWMELELPEWQTAIYAVNDPSAPLHPPKNKGHEVMVYLSYIIEHYDILPDIIAFMHSHQFAWHNDELFGGDAADLLRRLNPAWVVRQGYVNLRCAWSPGCPAWLHPGTLVEDQTKQEEIMLARAWGEIFPDDPVPEVLSQPCCAQFAVSRERILAIPRARFIYFRDWMLRTELSDYISGRIWEYLWQVVFTGENVFCVKEHICYCDGYGICFGGEDEYDAFRGHNNRKSDLEEQFKGWNTRADMIELSRMGGTLGEESYLDFPQPGEDLTLADQIDLEELLINELVANATERGKDPQARALEVGRAWQEGDGFYGYAPSENQLAGLVEAATAAAGQEVSDWAAAAAVAAAAGAAGLQHHLDGYGPDTHMEDDSFADAGFGAGIGGGRQLRGPGSMSEHGQPSGGGLTRVPTKKRKRNEDALDPALTAGAAVGLAGTHHPHHHQQQQQHHQHPHHYGGEGLDIRGASSQSLSEARAVGLHSAAALFRQPSSNKKYTRPPMSKLFASLELSPENFLHLQAAAKAYMLDDRNPERRDCVGQRGKGDTEMVKLRLWNCVRQFLEVEGHGERFFGENVVNEGMGPRTYIWPRDQQKIISLVIPLLRRMVTNERQRQYAVETRKGGGTEERRRRKTEDSLQNLNATTPTDDHLQMHPHHHHTPDEYMSTQTALPAAQPQLESAPSTDLGLTDLLLDGYSTDWDAFTKSYDLYNQNCELDSLWYMSGLQQPDWRGLVAAIDSHYQVIHSGGYECPLPCEDANVHRILNADVTSDLRWRIGGTADQPSRNEFASSIAREISRVIRDSLATQHDVHHSPHDHAAEPQLQPFPPNFPPLPGAINANTGPAPAPSNVSLRVNILEAGKRMHPRFDVAANQCPDLETLKQLISRKFAGQLPGVPSDAAMDTTGGWGSPPHWKFQVWLPDGLTPVHNDGEWAMALVSAGNVDWMDGHLRVLVELEGTS</sequence>
<feature type="region of interest" description="Disordered" evidence="1">
    <location>
        <begin position="535"/>
        <end position="574"/>
    </location>
</feature>
<accession>A0A319E1K6</accession>
<evidence type="ECO:0000256" key="2">
    <source>
        <dbReference type="SAM" id="SignalP"/>
    </source>
</evidence>
<dbReference type="PANTHER" id="PTHR37490:SF3">
    <property type="entry name" value="DUF3431 DOMAIN CONTAINING PROTEIN"/>
    <property type="match status" value="1"/>
</dbReference>
<evidence type="ECO:0000256" key="1">
    <source>
        <dbReference type="SAM" id="MobiDB-lite"/>
    </source>
</evidence>
<feature type="signal peptide" evidence="2">
    <location>
        <begin position="1"/>
        <end position="28"/>
    </location>
</feature>
<dbReference type="InterPro" id="IPR021838">
    <property type="entry name" value="DUF3431"/>
</dbReference>
<feature type="compositionally biased region" description="Pro residues" evidence="1">
    <location>
        <begin position="921"/>
        <end position="931"/>
    </location>
</feature>
<dbReference type="OrthoDB" id="426718at2759"/>
<dbReference type="EMBL" id="KZ826375">
    <property type="protein sequence ID" value="PYI03926.1"/>
    <property type="molecule type" value="Genomic_DNA"/>
</dbReference>
<feature type="compositionally biased region" description="Gly residues" evidence="1">
    <location>
        <begin position="480"/>
        <end position="489"/>
    </location>
</feature>
<keyword evidence="4" id="KW-1185">Reference proteome</keyword>
<evidence type="ECO:0000313" key="4">
    <source>
        <dbReference type="Proteomes" id="UP000248423"/>
    </source>
</evidence>
<feature type="compositionally biased region" description="Basic and acidic residues" evidence="1">
    <location>
        <begin position="905"/>
        <end position="916"/>
    </location>
</feature>
<reference evidence="3 4" key="1">
    <citation type="submission" date="2018-02" db="EMBL/GenBank/DDBJ databases">
        <title>The genomes of Aspergillus section Nigri reveals drivers in fungal speciation.</title>
        <authorList>
            <consortium name="DOE Joint Genome Institute"/>
            <person name="Vesth T.C."/>
            <person name="Nybo J."/>
            <person name="Theobald S."/>
            <person name="Brandl J."/>
            <person name="Frisvad J.C."/>
            <person name="Nielsen K.F."/>
            <person name="Lyhne E.K."/>
            <person name="Kogle M.E."/>
            <person name="Kuo A."/>
            <person name="Riley R."/>
            <person name="Clum A."/>
            <person name="Nolan M."/>
            <person name="Lipzen A."/>
            <person name="Salamov A."/>
            <person name="Henrissat B."/>
            <person name="Wiebenga A."/>
            <person name="De vries R.P."/>
            <person name="Grigoriev I.V."/>
            <person name="Mortensen U.H."/>
            <person name="Andersen M.R."/>
            <person name="Baker S.E."/>
        </authorList>
    </citation>
    <scope>NUCLEOTIDE SEQUENCE [LARGE SCALE GENOMIC DNA]</scope>
    <source>
        <strain evidence="3 4">CBS 121057</strain>
    </source>
</reference>
<evidence type="ECO:0000313" key="3">
    <source>
        <dbReference type="EMBL" id="PYI03926.1"/>
    </source>
</evidence>
<evidence type="ECO:0008006" key="5">
    <source>
        <dbReference type="Google" id="ProtNLM"/>
    </source>
</evidence>
<feature type="chain" id="PRO_5016442268" description="JmjC domain-containing protein" evidence="2">
    <location>
        <begin position="29"/>
        <end position="1056"/>
    </location>
</feature>
<dbReference type="Pfam" id="PF11913">
    <property type="entry name" value="DUF3431"/>
    <property type="match status" value="1"/>
</dbReference>
<protein>
    <recommendedName>
        <fullName evidence="5">JmjC domain-containing protein</fullName>
    </recommendedName>
</protein>
<proteinExistence type="predicted"/>
<dbReference type="AlphaFoldDB" id="A0A319E1K6"/>
<feature type="compositionally biased region" description="Basic and acidic residues" evidence="1">
    <location>
        <begin position="712"/>
        <end position="733"/>
    </location>
</feature>
<feature type="region of interest" description="Disordered" evidence="1">
    <location>
        <begin position="477"/>
        <end position="517"/>
    </location>
</feature>
<dbReference type="Proteomes" id="UP000248423">
    <property type="component" value="Unassembled WGS sequence"/>
</dbReference>
<name>A0A319E1K6_ASPSB</name>
<feature type="region of interest" description="Disordered" evidence="1">
    <location>
        <begin position="712"/>
        <end position="779"/>
    </location>
</feature>
<feature type="region of interest" description="Disordered" evidence="1">
    <location>
        <begin position="903"/>
        <end position="942"/>
    </location>
</feature>
<dbReference type="VEuPathDB" id="FungiDB:BO78DRAFT_321709"/>
<organism evidence="3 4">
    <name type="scientific">Aspergillus sclerotiicarbonarius (strain CBS 121057 / IBT 28362)</name>
    <dbReference type="NCBI Taxonomy" id="1448318"/>
    <lineage>
        <taxon>Eukaryota</taxon>
        <taxon>Fungi</taxon>
        <taxon>Dikarya</taxon>
        <taxon>Ascomycota</taxon>
        <taxon>Pezizomycotina</taxon>
        <taxon>Eurotiomycetes</taxon>
        <taxon>Eurotiomycetidae</taxon>
        <taxon>Eurotiales</taxon>
        <taxon>Aspergillaceae</taxon>
        <taxon>Aspergillus</taxon>
        <taxon>Aspergillus subgen. Circumdati</taxon>
    </lineage>
</organism>
<feature type="compositionally biased region" description="Basic residues" evidence="1">
    <location>
        <begin position="538"/>
        <end position="555"/>
    </location>
</feature>
<dbReference type="STRING" id="1448318.A0A319E1K6"/>
<gene>
    <name evidence="3" type="ORF">BO78DRAFT_321709</name>
</gene>
<feature type="compositionally biased region" description="Polar residues" evidence="1">
    <location>
        <begin position="734"/>
        <end position="743"/>
    </location>
</feature>
<dbReference type="PANTHER" id="PTHR37490">
    <property type="entry name" value="EXPRESSED PROTEIN"/>
    <property type="match status" value="1"/>
</dbReference>
<keyword evidence="2" id="KW-0732">Signal</keyword>